<feature type="chain" id="PRO_5046599075" description="Lipoprotein" evidence="1">
    <location>
        <begin position="24"/>
        <end position="118"/>
    </location>
</feature>
<organism evidence="2 3">
    <name type="scientific">Herbaspirillum chlorophenolicum</name>
    <dbReference type="NCBI Taxonomy" id="211589"/>
    <lineage>
        <taxon>Bacteria</taxon>
        <taxon>Pseudomonadati</taxon>
        <taxon>Pseudomonadota</taxon>
        <taxon>Betaproteobacteria</taxon>
        <taxon>Burkholderiales</taxon>
        <taxon>Oxalobacteraceae</taxon>
        <taxon>Herbaspirillum</taxon>
    </lineage>
</organism>
<reference evidence="2 3" key="1">
    <citation type="submission" date="2024-10" db="EMBL/GenBank/DDBJ databases">
        <title>The Natural Products Discovery Center: Release of the First 8490 Sequenced Strains for Exploring Actinobacteria Biosynthetic Diversity.</title>
        <authorList>
            <person name="Kalkreuter E."/>
            <person name="Kautsar S.A."/>
            <person name="Yang D."/>
            <person name="Bader C.D."/>
            <person name="Teijaro C.N."/>
            <person name="Fluegel L."/>
            <person name="Davis C.M."/>
            <person name="Simpson J.R."/>
            <person name="Lauterbach L."/>
            <person name="Steele A.D."/>
            <person name="Gui C."/>
            <person name="Meng S."/>
            <person name="Li G."/>
            <person name="Viehrig K."/>
            <person name="Ye F."/>
            <person name="Su P."/>
            <person name="Kiefer A.F."/>
            <person name="Nichols A."/>
            <person name="Cepeda A.J."/>
            <person name="Yan W."/>
            <person name="Fan B."/>
            <person name="Jiang Y."/>
            <person name="Adhikari A."/>
            <person name="Zheng C.-J."/>
            <person name="Schuster L."/>
            <person name="Cowan T.M."/>
            <person name="Smanski M.J."/>
            <person name="Chevrette M.G."/>
            <person name="De Carvalho L.P.S."/>
            <person name="Shen B."/>
        </authorList>
    </citation>
    <scope>NUCLEOTIDE SEQUENCE [LARGE SCALE GENOMIC DNA]</scope>
    <source>
        <strain evidence="2 3">NPDC087045</strain>
    </source>
</reference>
<proteinExistence type="predicted"/>
<keyword evidence="3" id="KW-1185">Reference proteome</keyword>
<dbReference type="RefSeq" id="WP_402700488.1">
    <property type="nucleotide sequence ID" value="NZ_JBIUZV010000005.1"/>
</dbReference>
<dbReference type="Proteomes" id="UP001617427">
    <property type="component" value="Unassembled WGS sequence"/>
</dbReference>
<sequence length="118" mass="12696">MTPCLKWGLACFALASLASCSSGEPENPDPVAGTVLRVIGAGEKPGTLEPCLASRLAQLQAGEKFAAIRYRHWASHFVSTTFAEIPDGMEIRKGMRLEIVPGQCGKNELALIVREIQN</sequence>
<comment type="caution">
    <text evidence="2">The sequence shown here is derived from an EMBL/GenBank/DDBJ whole genome shotgun (WGS) entry which is preliminary data.</text>
</comment>
<evidence type="ECO:0000256" key="1">
    <source>
        <dbReference type="SAM" id="SignalP"/>
    </source>
</evidence>
<evidence type="ECO:0008006" key="4">
    <source>
        <dbReference type="Google" id="ProtNLM"/>
    </source>
</evidence>
<gene>
    <name evidence="2" type="ORF">ACIPEN_11345</name>
</gene>
<keyword evidence="1" id="KW-0732">Signal</keyword>
<feature type="signal peptide" evidence="1">
    <location>
        <begin position="1"/>
        <end position="23"/>
    </location>
</feature>
<dbReference type="PROSITE" id="PS51257">
    <property type="entry name" value="PROKAR_LIPOPROTEIN"/>
    <property type="match status" value="1"/>
</dbReference>
<accession>A0ABW8EZG5</accession>
<name>A0ABW8EZG5_9BURK</name>
<evidence type="ECO:0000313" key="2">
    <source>
        <dbReference type="EMBL" id="MFJ3046421.1"/>
    </source>
</evidence>
<dbReference type="EMBL" id="JBIUZV010000005">
    <property type="protein sequence ID" value="MFJ3046421.1"/>
    <property type="molecule type" value="Genomic_DNA"/>
</dbReference>
<protein>
    <recommendedName>
        <fullName evidence="4">Lipoprotein</fullName>
    </recommendedName>
</protein>
<evidence type="ECO:0000313" key="3">
    <source>
        <dbReference type="Proteomes" id="UP001617427"/>
    </source>
</evidence>